<feature type="transmembrane region" description="Helical" evidence="6">
    <location>
        <begin position="29"/>
        <end position="46"/>
    </location>
</feature>
<keyword evidence="4 6" id="KW-1133">Transmembrane helix</keyword>
<feature type="transmembrane region" description="Helical" evidence="6">
    <location>
        <begin position="173"/>
        <end position="193"/>
    </location>
</feature>
<feature type="transmembrane region" description="Helical" evidence="6">
    <location>
        <begin position="5"/>
        <end position="23"/>
    </location>
</feature>
<evidence type="ECO:0000256" key="3">
    <source>
        <dbReference type="ARBA" id="ARBA00022692"/>
    </source>
</evidence>
<keyword evidence="8" id="KW-1185">Reference proteome</keyword>
<organism evidence="7 8">
    <name type="scientific">Pedobacter antarcticus 4BY</name>
    <dbReference type="NCBI Taxonomy" id="1358423"/>
    <lineage>
        <taxon>Bacteria</taxon>
        <taxon>Pseudomonadati</taxon>
        <taxon>Bacteroidota</taxon>
        <taxon>Sphingobacteriia</taxon>
        <taxon>Sphingobacteriales</taxon>
        <taxon>Sphingobacteriaceae</taxon>
        <taxon>Pedobacter</taxon>
    </lineage>
</organism>
<feature type="transmembrane region" description="Helical" evidence="6">
    <location>
        <begin position="58"/>
        <end position="76"/>
    </location>
</feature>
<evidence type="ECO:0000256" key="6">
    <source>
        <dbReference type="SAM" id="Phobius"/>
    </source>
</evidence>
<feature type="transmembrane region" description="Helical" evidence="6">
    <location>
        <begin position="82"/>
        <end position="103"/>
    </location>
</feature>
<evidence type="ECO:0000256" key="5">
    <source>
        <dbReference type="ARBA" id="ARBA00023136"/>
    </source>
</evidence>
<accession>A0A081PI71</accession>
<dbReference type="AlphaFoldDB" id="A0A081PI71"/>
<comment type="subcellular location">
    <subcellularLocation>
        <location evidence="1">Membrane</location>
        <topology evidence="1">Multi-pass membrane protein</topology>
    </subcellularLocation>
</comment>
<feature type="transmembrane region" description="Helical" evidence="6">
    <location>
        <begin position="205"/>
        <end position="225"/>
    </location>
</feature>
<dbReference type="OrthoDB" id="5651790at2"/>
<protein>
    <recommendedName>
        <fullName evidence="9">Lysoplasmalogenase</fullName>
    </recommendedName>
</protein>
<name>A0A081PI71_9SPHI</name>
<dbReference type="GO" id="GO:0016020">
    <property type="term" value="C:membrane"/>
    <property type="evidence" value="ECO:0007669"/>
    <property type="project" value="UniProtKB-SubCell"/>
</dbReference>
<gene>
    <name evidence="7" type="ORF">N180_16560</name>
</gene>
<feature type="transmembrane region" description="Helical" evidence="6">
    <location>
        <begin position="140"/>
        <end position="161"/>
    </location>
</feature>
<evidence type="ECO:0008006" key="9">
    <source>
        <dbReference type="Google" id="ProtNLM"/>
    </source>
</evidence>
<evidence type="ECO:0000313" key="8">
    <source>
        <dbReference type="Proteomes" id="UP000028007"/>
    </source>
</evidence>
<proteinExistence type="inferred from homology"/>
<comment type="similarity">
    <text evidence="2">Belongs to the TMEM86 family.</text>
</comment>
<dbReference type="PANTHER" id="PTHR31885">
    <property type="entry name" value="GH04784P"/>
    <property type="match status" value="1"/>
</dbReference>
<dbReference type="eggNOG" id="COG3714">
    <property type="taxonomic scope" value="Bacteria"/>
</dbReference>
<dbReference type="PANTHER" id="PTHR31885:SF6">
    <property type="entry name" value="GH04784P"/>
    <property type="match status" value="1"/>
</dbReference>
<dbReference type="Proteomes" id="UP000028007">
    <property type="component" value="Unassembled WGS sequence"/>
</dbReference>
<dbReference type="EMBL" id="JNFF01000043">
    <property type="protein sequence ID" value="KEQ30394.1"/>
    <property type="molecule type" value="Genomic_DNA"/>
</dbReference>
<feature type="transmembrane region" description="Helical" evidence="6">
    <location>
        <begin position="115"/>
        <end position="134"/>
    </location>
</feature>
<keyword evidence="3 6" id="KW-0812">Transmembrane</keyword>
<dbReference type="GO" id="GO:0016787">
    <property type="term" value="F:hydrolase activity"/>
    <property type="evidence" value="ECO:0007669"/>
    <property type="project" value="TreeGrafter"/>
</dbReference>
<sequence length="231" mass="26079">MDKKTVYSLGYALIFSLALLAGISGWNNLLVLLHPLVYLYLMLYLQQCAGLKGRFHKRLLKGLILSFLADILFRYAGTNTSLYLGALFSFLIAHLYFISAFYLDFKSAQELDKKGAKWAIGSSAIVFSLFYLQIRSHLGAYRLPVIVYIFIVSLLLMMALFRNRRVNTQSFRMVLAGVIFCVLADAGLLYGHFTTGISNASTWIFALYMIALYLIISGGVSRELIYKQTEV</sequence>
<dbReference type="RefSeq" id="WP_037439926.1">
    <property type="nucleotide sequence ID" value="NZ_JNFF01000043.1"/>
</dbReference>
<evidence type="ECO:0000313" key="7">
    <source>
        <dbReference type="EMBL" id="KEQ30394.1"/>
    </source>
</evidence>
<evidence type="ECO:0000256" key="1">
    <source>
        <dbReference type="ARBA" id="ARBA00004141"/>
    </source>
</evidence>
<comment type="caution">
    <text evidence="7">The sequence shown here is derived from an EMBL/GenBank/DDBJ whole genome shotgun (WGS) entry which is preliminary data.</text>
</comment>
<dbReference type="Pfam" id="PF07947">
    <property type="entry name" value="YhhN"/>
    <property type="match status" value="1"/>
</dbReference>
<reference evidence="7 8" key="1">
    <citation type="journal article" date="1992" name="Int. J. Syst. Bacteriol.">
        <title>Sphingobacterium antarcticus sp. nov. a Psychrotrophic Bacterium from the Soils of Schirmacher Oasis, Antarctica.</title>
        <authorList>
            <person name="Shivaji S."/>
            <person name="Ray M.K."/>
            <person name="Rao N.S."/>
            <person name="Saiserr L."/>
            <person name="Jagannadham M.V."/>
            <person name="Kumar G.S."/>
            <person name="Reddy G."/>
            <person name="Bhargava P.M."/>
        </authorList>
    </citation>
    <scope>NUCLEOTIDE SEQUENCE [LARGE SCALE GENOMIC DNA]</scope>
    <source>
        <strain evidence="7 8">4BY</strain>
    </source>
</reference>
<keyword evidence="5 6" id="KW-0472">Membrane</keyword>
<evidence type="ECO:0000256" key="2">
    <source>
        <dbReference type="ARBA" id="ARBA00007375"/>
    </source>
</evidence>
<dbReference type="InterPro" id="IPR012506">
    <property type="entry name" value="TMEM86B-like"/>
</dbReference>
<evidence type="ECO:0000256" key="4">
    <source>
        <dbReference type="ARBA" id="ARBA00022989"/>
    </source>
</evidence>